<evidence type="ECO:0000256" key="2">
    <source>
        <dbReference type="ARBA" id="ARBA00022741"/>
    </source>
</evidence>
<dbReference type="SUPFAM" id="SSF52540">
    <property type="entry name" value="P-loop containing nucleoside triphosphate hydrolases"/>
    <property type="match status" value="1"/>
</dbReference>
<evidence type="ECO:0000313" key="10">
    <source>
        <dbReference type="Proteomes" id="UP001447188"/>
    </source>
</evidence>
<comment type="caution">
    <text evidence="9">The sequence shown here is derived from an EMBL/GenBank/DDBJ whole genome shotgun (WGS) entry which is preliminary data.</text>
</comment>
<evidence type="ECO:0000259" key="8">
    <source>
        <dbReference type="PROSITE" id="PS50162"/>
    </source>
</evidence>
<proteinExistence type="predicted"/>
<keyword evidence="4" id="KW-0067">ATP-binding</keyword>
<evidence type="ECO:0000256" key="6">
    <source>
        <dbReference type="ARBA" id="ARBA00023242"/>
    </source>
</evidence>
<dbReference type="PANTHER" id="PTHR22942">
    <property type="entry name" value="RECA/RAD51/RADA DNA STRAND-PAIRING FAMILY MEMBER"/>
    <property type="match status" value="1"/>
</dbReference>
<feature type="compositionally biased region" description="Low complexity" evidence="7">
    <location>
        <begin position="233"/>
        <end position="248"/>
    </location>
</feature>
<feature type="region of interest" description="Disordered" evidence="7">
    <location>
        <begin position="226"/>
        <end position="248"/>
    </location>
</feature>
<dbReference type="PIRSF" id="PIRSF005856">
    <property type="entry name" value="Rad51"/>
    <property type="match status" value="1"/>
</dbReference>
<organism evidence="9 10">
    <name type="scientific">Discina gigas</name>
    <dbReference type="NCBI Taxonomy" id="1032678"/>
    <lineage>
        <taxon>Eukaryota</taxon>
        <taxon>Fungi</taxon>
        <taxon>Dikarya</taxon>
        <taxon>Ascomycota</taxon>
        <taxon>Pezizomycotina</taxon>
        <taxon>Pezizomycetes</taxon>
        <taxon>Pezizales</taxon>
        <taxon>Discinaceae</taxon>
        <taxon>Discina</taxon>
    </lineage>
</organism>
<evidence type="ECO:0000256" key="4">
    <source>
        <dbReference type="ARBA" id="ARBA00022840"/>
    </source>
</evidence>
<accession>A0ABR3GI79</accession>
<keyword evidence="3" id="KW-0227">DNA damage</keyword>
<dbReference type="InterPro" id="IPR047348">
    <property type="entry name" value="XRCC3-like_C"/>
</dbReference>
<dbReference type="InterPro" id="IPR013632">
    <property type="entry name" value="Rad51_C"/>
</dbReference>
<keyword evidence="5" id="KW-0234">DNA repair</keyword>
<dbReference type="PROSITE" id="PS50162">
    <property type="entry name" value="RECA_2"/>
    <property type="match status" value="1"/>
</dbReference>
<comment type="subcellular location">
    <subcellularLocation>
        <location evidence="1">Nucleus</location>
    </subcellularLocation>
</comment>
<dbReference type="CDD" id="cd19491">
    <property type="entry name" value="XRCC3"/>
    <property type="match status" value="1"/>
</dbReference>
<dbReference type="InterPro" id="IPR016467">
    <property type="entry name" value="DNA_recomb/repair_RecA-like"/>
</dbReference>
<evidence type="ECO:0000256" key="3">
    <source>
        <dbReference type="ARBA" id="ARBA00022763"/>
    </source>
</evidence>
<keyword evidence="2" id="KW-0547">Nucleotide-binding</keyword>
<dbReference type="InterPro" id="IPR027417">
    <property type="entry name" value="P-loop_NTPase"/>
</dbReference>
<dbReference type="EMBL" id="JBBBZM010000067">
    <property type="protein sequence ID" value="KAL0635553.1"/>
    <property type="molecule type" value="Genomic_DNA"/>
</dbReference>
<dbReference type="Pfam" id="PF08423">
    <property type="entry name" value="Rad51"/>
    <property type="match status" value="1"/>
</dbReference>
<dbReference type="Proteomes" id="UP001447188">
    <property type="component" value="Unassembled WGS sequence"/>
</dbReference>
<evidence type="ECO:0000256" key="1">
    <source>
        <dbReference type="ARBA" id="ARBA00004123"/>
    </source>
</evidence>
<name>A0ABR3GI79_9PEZI</name>
<dbReference type="InterPro" id="IPR020588">
    <property type="entry name" value="RecA_ATP-bd"/>
</dbReference>
<evidence type="ECO:0000256" key="5">
    <source>
        <dbReference type="ARBA" id="ARBA00023204"/>
    </source>
</evidence>
<evidence type="ECO:0000256" key="7">
    <source>
        <dbReference type="SAM" id="MobiDB-lite"/>
    </source>
</evidence>
<keyword evidence="10" id="KW-1185">Reference proteome</keyword>
<protein>
    <submittedName>
        <fullName evidence="9">DNA repair protein rhp57</fullName>
    </submittedName>
</protein>
<dbReference type="Gene3D" id="3.40.50.300">
    <property type="entry name" value="P-loop containing nucleotide triphosphate hydrolases"/>
    <property type="match status" value="1"/>
</dbReference>
<keyword evidence="6" id="KW-0539">Nucleus</keyword>
<feature type="domain" description="RecA family profile 1" evidence="8">
    <location>
        <begin position="81"/>
        <end position="281"/>
    </location>
</feature>
<gene>
    <name evidence="9" type="primary">rhp57</name>
    <name evidence="9" type="ORF">Q9L58_005484</name>
</gene>
<reference evidence="9 10" key="1">
    <citation type="submission" date="2024-02" db="EMBL/GenBank/DDBJ databases">
        <title>Discinaceae phylogenomics.</title>
        <authorList>
            <person name="Dirks A.C."/>
            <person name="James T.Y."/>
        </authorList>
    </citation>
    <scope>NUCLEOTIDE SEQUENCE [LARGE SCALE GENOMIC DNA]</scope>
    <source>
        <strain evidence="9 10">ACD0624</strain>
    </source>
</reference>
<dbReference type="PRINTS" id="PR01874">
    <property type="entry name" value="DNAREPAIRADA"/>
</dbReference>
<sequence length="380" mass="40324">MSDLASILPSFVASSPAATCLLSDIEALPLTTADLLSLDALDISRRLGSTSRSSVLDIKRFVANLASALHSDITARASVPAPAFITTRDAHLDRLFGGGIPTQCITEFVGESGAGKSQFLLLLTLTVQLPPHLGGLGRPAVYISTEAPLSTPRLFQLAAALRSSTSSASPSTDRVFSITCSDLETQDHIIRYQLPVLVATHNVGLIVLDSVAANFRVEFERAAGSTNKRAKTAADGSSASASAESGPAQMARRGKDLVVLAGTLRALAIKHNLAVVVANQVSDRFTRNSSSRETLSLDFQSRWFSGWGEDPDDVGEDAKVPALGLVWANLLAGRIVVRRGVDAESGDWRRWVRVVFATWARAGEECGFEIVEGGVKALVS</sequence>
<dbReference type="PANTHER" id="PTHR22942:SF66">
    <property type="entry name" value="RE19845P"/>
    <property type="match status" value="1"/>
</dbReference>
<evidence type="ECO:0000313" key="9">
    <source>
        <dbReference type="EMBL" id="KAL0635553.1"/>
    </source>
</evidence>